<dbReference type="VEuPathDB" id="TriTrypDB:TM35_000241520"/>
<proteinExistence type="predicted"/>
<protein>
    <submittedName>
        <fullName evidence="2">Uncharacterized protein</fullName>
    </submittedName>
</protein>
<dbReference type="EMBL" id="NBCO01000024">
    <property type="protein sequence ID" value="ORC87002.1"/>
    <property type="molecule type" value="Genomic_DNA"/>
</dbReference>
<keyword evidence="3" id="KW-1185">Reference proteome</keyword>
<organism evidence="2 3">
    <name type="scientific">Trypanosoma theileri</name>
    <dbReference type="NCBI Taxonomy" id="67003"/>
    <lineage>
        <taxon>Eukaryota</taxon>
        <taxon>Discoba</taxon>
        <taxon>Euglenozoa</taxon>
        <taxon>Kinetoplastea</taxon>
        <taxon>Metakinetoplastina</taxon>
        <taxon>Trypanosomatida</taxon>
        <taxon>Trypanosomatidae</taxon>
        <taxon>Trypanosoma</taxon>
    </lineage>
</organism>
<feature type="region of interest" description="Disordered" evidence="1">
    <location>
        <begin position="67"/>
        <end position="90"/>
    </location>
</feature>
<gene>
    <name evidence="2" type="ORF">TM35_000241520</name>
</gene>
<comment type="caution">
    <text evidence="2">The sequence shown here is derived from an EMBL/GenBank/DDBJ whole genome shotgun (WGS) entry which is preliminary data.</text>
</comment>
<dbReference type="RefSeq" id="XP_028881068.1">
    <property type="nucleotide sequence ID" value="XM_029027564.1"/>
</dbReference>
<sequence length="210" mass="23830">MNIQTPREFGRNVTNTIVGKKSFPISTTTPILLQQQEEEEGQVVNSLKICGGVSLQPSDELYVQESYDKRNSYHDGNHKRESRKRKRTEEDNMVFGGMCNVLNNEEEEKEKEETLQDPSQFRLLYHTNIMNNTCNGCSSSTDGSNSVERCFDEDIMSIQYPASNCEELLRSVESANANVMRDLECVNLYGCTMLPASPDIPLMFALPHML</sequence>
<dbReference type="AlphaFoldDB" id="A0A1X0NQM1"/>
<reference evidence="2 3" key="1">
    <citation type="submission" date="2017-03" db="EMBL/GenBank/DDBJ databases">
        <title>An alternative strategy for trypanosome survival in the mammalian bloodstream revealed through genome and transcriptome analysis of the ubiquitous bovine parasite Trypanosoma (Megatrypanum) theileri.</title>
        <authorList>
            <person name="Kelly S."/>
            <person name="Ivens A."/>
            <person name="Mott A."/>
            <person name="O'Neill E."/>
            <person name="Emms D."/>
            <person name="Macleod O."/>
            <person name="Voorheis P."/>
            <person name="Matthews J."/>
            <person name="Matthews K."/>
            <person name="Carrington M."/>
        </authorList>
    </citation>
    <scope>NUCLEOTIDE SEQUENCE [LARGE SCALE GENOMIC DNA]</scope>
    <source>
        <strain evidence="2">Edinburgh</strain>
    </source>
</reference>
<dbReference type="OrthoDB" id="10544970at2759"/>
<evidence type="ECO:0000313" key="3">
    <source>
        <dbReference type="Proteomes" id="UP000192257"/>
    </source>
</evidence>
<name>A0A1X0NQM1_9TRYP</name>
<evidence type="ECO:0000313" key="2">
    <source>
        <dbReference type="EMBL" id="ORC87002.1"/>
    </source>
</evidence>
<evidence type="ECO:0000256" key="1">
    <source>
        <dbReference type="SAM" id="MobiDB-lite"/>
    </source>
</evidence>
<feature type="compositionally biased region" description="Basic and acidic residues" evidence="1">
    <location>
        <begin position="67"/>
        <end position="79"/>
    </location>
</feature>
<dbReference type="Proteomes" id="UP000192257">
    <property type="component" value="Unassembled WGS sequence"/>
</dbReference>
<accession>A0A1X0NQM1</accession>
<dbReference type="GeneID" id="39987344"/>